<name>A0A1F6A4F8_9BACT</name>
<dbReference type="GO" id="GO:0005840">
    <property type="term" value="C:ribosome"/>
    <property type="evidence" value="ECO:0007669"/>
    <property type="project" value="UniProtKB-KW"/>
</dbReference>
<reference evidence="5 6" key="1">
    <citation type="journal article" date="2016" name="Nat. Commun.">
        <title>Thousands of microbial genomes shed light on interconnected biogeochemical processes in an aquifer system.</title>
        <authorList>
            <person name="Anantharaman K."/>
            <person name="Brown C.T."/>
            <person name="Hug L.A."/>
            <person name="Sharon I."/>
            <person name="Castelle C.J."/>
            <person name="Probst A.J."/>
            <person name="Thomas B.C."/>
            <person name="Singh A."/>
            <person name="Wilkins M.J."/>
            <person name="Karaoz U."/>
            <person name="Brodie E.L."/>
            <person name="Williams K.H."/>
            <person name="Hubbard S.S."/>
            <person name="Banfield J.F."/>
        </authorList>
    </citation>
    <scope>NUCLEOTIDE SEQUENCE [LARGE SCALE GENOMIC DNA]</scope>
</reference>
<keyword evidence="2 4" id="KW-0689">Ribosomal protein</keyword>
<dbReference type="GO" id="GO:0006412">
    <property type="term" value="P:translation"/>
    <property type="evidence" value="ECO:0007669"/>
    <property type="project" value="UniProtKB-UniRule"/>
</dbReference>
<dbReference type="Proteomes" id="UP000177871">
    <property type="component" value="Unassembled WGS sequence"/>
</dbReference>
<comment type="caution">
    <text evidence="5">The sequence shown here is derived from an EMBL/GenBank/DDBJ whole genome shotgun (WGS) entry which is preliminary data.</text>
</comment>
<dbReference type="EMBL" id="MFJK01000006">
    <property type="protein sequence ID" value="OGG19620.1"/>
    <property type="molecule type" value="Genomic_DNA"/>
</dbReference>
<dbReference type="InterPro" id="IPR034704">
    <property type="entry name" value="Ribosomal_bL28/bL31-like_sf"/>
</dbReference>
<dbReference type="PANTHER" id="PTHR39080:SF1">
    <property type="entry name" value="LARGE RIBOSOMAL SUBUNIT PROTEIN BL28A"/>
    <property type="match status" value="1"/>
</dbReference>
<dbReference type="GO" id="GO:0003735">
    <property type="term" value="F:structural constituent of ribosome"/>
    <property type="evidence" value="ECO:0007669"/>
    <property type="project" value="InterPro"/>
</dbReference>
<dbReference type="Pfam" id="PF00830">
    <property type="entry name" value="Ribosomal_L28"/>
    <property type="match status" value="1"/>
</dbReference>
<keyword evidence="3 4" id="KW-0687">Ribonucleoprotein</keyword>
<dbReference type="Gene3D" id="2.30.170.40">
    <property type="entry name" value="Ribosomal protein L28/L24"/>
    <property type="match status" value="1"/>
</dbReference>
<dbReference type="AlphaFoldDB" id="A0A1F6A4F8"/>
<evidence type="ECO:0000256" key="3">
    <source>
        <dbReference type="ARBA" id="ARBA00023274"/>
    </source>
</evidence>
<evidence type="ECO:0000256" key="2">
    <source>
        <dbReference type="ARBA" id="ARBA00022980"/>
    </source>
</evidence>
<dbReference type="PANTHER" id="PTHR39080">
    <property type="entry name" value="50S RIBOSOMAL PROTEIN L28"/>
    <property type="match status" value="1"/>
</dbReference>
<evidence type="ECO:0000313" key="6">
    <source>
        <dbReference type="Proteomes" id="UP000177871"/>
    </source>
</evidence>
<sequence length="76" mass="8494">MTVCDICGKGVQYGHNVRHTHSGQWEKRATKTRRIFLPNLHKGRVLIDGVVRNVRACASCIARYGVKYSPRVSVAA</sequence>
<dbReference type="STRING" id="1798381.A2721_03025"/>
<accession>A0A1F6A4F8</accession>
<evidence type="ECO:0000256" key="1">
    <source>
        <dbReference type="ARBA" id="ARBA00008760"/>
    </source>
</evidence>
<dbReference type="SUPFAM" id="SSF143800">
    <property type="entry name" value="L28p-like"/>
    <property type="match status" value="1"/>
</dbReference>
<dbReference type="HAMAP" id="MF_00373">
    <property type="entry name" value="Ribosomal_bL28"/>
    <property type="match status" value="1"/>
</dbReference>
<dbReference type="GO" id="GO:1990904">
    <property type="term" value="C:ribonucleoprotein complex"/>
    <property type="evidence" value="ECO:0007669"/>
    <property type="project" value="UniProtKB-KW"/>
</dbReference>
<evidence type="ECO:0000256" key="4">
    <source>
        <dbReference type="HAMAP-Rule" id="MF_00373"/>
    </source>
</evidence>
<comment type="similarity">
    <text evidence="1 4">Belongs to the bacterial ribosomal protein bL28 family.</text>
</comment>
<evidence type="ECO:0000313" key="5">
    <source>
        <dbReference type="EMBL" id="OGG19620.1"/>
    </source>
</evidence>
<dbReference type="InterPro" id="IPR026569">
    <property type="entry name" value="Ribosomal_bL28"/>
</dbReference>
<dbReference type="InterPro" id="IPR050096">
    <property type="entry name" value="Bacterial_rp_bL28"/>
</dbReference>
<proteinExistence type="inferred from homology"/>
<dbReference type="InterPro" id="IPR037147">
    <property type="entry name" value="Ribosomal_bL28_sf"/>
</dbReference>
<protein>
    <recommendedName>
        <fullName evidence="4">Large ribosomal subunit protein bL28</fullName>
    </recommendedName>
</protein>
<gene>
    <name evidence="4" type="primary">rpmB</name>
    <name evidence="5" type="ORF">A2721_03025</name>
</gene>
<organism evidence="5 6">
    <name type="scientific">Candidatus Gottesmanbacteria bacterium RIFCSPHIGHO2_01_FULL_47_48</name>
    <dbReference type="NCBI Taxonomy" id="1798381"/>
    <lineage>
        <taxon>Bacteria</taxon>
        <taxon>Candidatus Gottesmaniibacteriota</taxon>
    </lineage>
</organism>